<feature type="transmembrane region" description="Helical" evidence="6">
    <location>
        <begin position="395"/>
        <end position="415"/>
    </location>
</feature>
<evidence type="ECO:0000256" key="1">
    <source>
        <dbReference type="ARBA" id="ARBA00004651"/>
    </source>
</evidence>
<dbReference type="Gene3D" id="1.20.1250.20">
    <property type="entry name" value="MFS general substrate transporter like domains"/>
    <property type="match status" value="1"/>
</dbReference>
<sequence>MDHQPYSRKKRGFKFPALWQNVPFLLLWSGQMISTLGTGLSELALPILILLLTGSPALAGLLFAVRQLPYLLFSLPAGVLVDQWDRKKTMVCCDLFRWFALGSIPLTFAIHHMTLVQLYLVAFVEGTAYVLFSLAQISALPQVVKPAQLAQAYALETTTEYTATLLGPTLSAFLMGLASTIQAGAILAYLIDSITYLISACSLAAIQIPLQVARPTNDEPRRLMSEILTGFRFLWEQRELRAMALLTTVINFLTSAVSLVFIVLAQNQLHLTLQWIGVLLSVGGLGGIFGSILAPWLHTHLRCGQILLYSTIIWIGAFLLVALSPWFSLLLIGRFLISFTYPLYAVAIVSHRLLLTPVNRQGRVNSAFRSLSYGSEPLGAALGGLLVGILGPRDVFWLITLGFFGCLIMLWRTGLQKIS</sequence>
<dbReference type="PANTHER" id="PTHR23513:SF6">
    <property type="entry name" value="MAJOR FACILITATOR SUPERFAMILY ASSOCIATED DOMAIN-CONTAINING PROTEIN"/>
    <property type="match status" value="1"/>
</dbReference>
<evidence type="ECO:0000256" key="3">
    <source>
        <dbReference type="ARBA" id="ARBA00022692"/>
    </source>
</evidence>
<dbReference type="SUPFAM" id="SSF103473">
    <property type="entry name" value="MFS general substrate transporter"/>
    <property type="match status" value="1"/>
</dbReference>
<organism evidence="8 9">
    <name type="scientific">Tengunoibacter tsumagoiensis</name>
    <dbReference type="NCBI Taxonomy" id="2014871"/>
    <lineage>
        <taxon>Bacteria</taxon>
        <taxon>Bacillati</taxon>
        <taxon>Chloroflexota</taxon>
        <taxon>Ktedonobacteria</taxon>
        <taxon>Ktedonobacterales</taxon>
        <taxon>Dictyobacteraceae</taxon>
        <taxon>Tengunoibacter</taxon>
    </lineage>
</organism>
<reference evidence="9" key="1">
    <citation type="submission" date="2018-12" db="EMBL/GenBank/DDBJ databases">
        <title>Tengunoibacter tsumagoiensis gen. nov., sp. nov., Dictyobacter kobayashii sp. nov., D. alpinus sp. nov., and D. joshuensis sp. nov. and description of Dictyobacteraceae fam. nov. within the order Ktedonobacterales isolated from Tengu-no-mugimeshi.</title>
        <authorList>
            <person name="Wang C.M."/>
            <person name="Zheng Y."/>
            <person name="Sakai Y."/>
            <person name="Toyoda A."/>
            <person name="Minakuchi Y."/>
            <person name="Abe K."/>
            <person name="Yokota A."/>
            <person name="Yabe S."/>
        </authorList>
    </citation>
    <scope>NUCLEOTIDE SEQUENCE [LARGE SCALE GENOMIC DNA]</scope>
    <source>
        <strain evidence="9">Uno3</strain>
    </source>
</reference>
<feature type="domain" description="Major facilitator superfamily (MFS) profile" evidence="7">
    <location>
        <begin position="240"/>
        <end position="419"/>
    </location>
</feature>
<feature type="transmembrane region" description="Helical" evidence="6">
    <location>
        <begin position="335"/>
        <end position="355"/>
    </location>
</feature>
<feature type="transmembrane region" description="Helical" evidence="6">
    <location>
        <begin position="306"/>
        <end position="329"/>
    </location>
</feature>
<dbReference type="CDD" id="cd06173">
    <property type="entry name" value="MFS_MefA_like"/>
    <property type="match status" value="1"/>
</dbReference>
<dbReference type="AlphaFoldDB" id="A0A401ZZZ0"/>
<dbReference type="OrthoDB" id="4544213at2"/>
<dbReference type="PROSITE" id="PS50850">
    <property type="entry name" value="MFS"/>
    <property type="match status" value="1"/>
</dbReference>
<dbReference type="InterPro" id="IPR036259">
    <property type="entry name" value="MFS_trans_sf"/>
</dbReference>
<proteinExistence type="predicted"/>
<feature type="transmembrane region" description="Helical" evidence="6">
    <location>
        <begin position="242"/>
        <end position="265"/>
    </location>
</feature>
<dbReference type="Proteomes" id="UP000287352">
    <property type="component" value="Unassembled WGS sequence"/>
</dbReference>
<name>A0A401ZZZ0_9CHLR</name>
<evidence type="ECO:0000256" key="5">
    <source>
        <dbReference type="ARBA" id="ARBA00023136"/>
    </source>
</evidence>
<comment type="caution">
    <text evidence="8">The sequence shown here is derived from an EMBL/GenBank/DDBJ whole genome shotgun (WGS) entry which is preliminary data.</text>
</comment>
<feature type="transmembrane region" description="Helical" evidence="6">
    <location>
        <begin position="126"/>
        <end position="144"/>
    </location>
</feature>
<feature type="transmembrane region" description="Helical" evidence="6">
    <location>
        <begin position="165"/>
        <end position="188"/>
    </location>
</feature>
<comment type="subcellular location">
    <subcellularLocation>
        <location evidence="1">Cell membrane</location>
        <topology evidence="1">Multi-pass membrane protein</topology>
    </subcellularLocation>
</comment>
<dbReference type="InterPro" id="IPR011701">
    <property type="entry name" value="MFS"/>
</dbReference>
<keyword evidence="9" id="KW-1185">Reference proteome</keyword>
<keyword evidence="3 6" id="KW-0812">Transmembrane</keyword>
<dbReference type="Pfam" id="PF07690">
    <property type="entry name" value="MFS_1"/>
    <property type="match status" value="1"/>
</dbReference>
<evidence type="ECO:0000256" key="2">
    <source>
        <dbReference type="ARBA" id="ARBA00022475"/>
    </source>
</evidence>
<dbReference type="GO" id="GO:0022857">
    <property type="term" value="F:transmembrane transporter activity"/>
    <property type="evidence" value="ECO:0007669"/>
    <property type="project" value="InterPro"/>
</dbReference>
<feature type="transmembrane region" description="Helical" evidence="6">
    <location>
        <begin position="43"/>
        <end position="65"/>
    </location>
</feature>
<evidence type="ECO:0000313" key="8">
    <source>
        <dbReference type="EMBL" id="GCE12424.1"/>
    </source>
</evidence>
<feature type="transmembrane region" description="Helical" evidence="6">
    <location>
        <begin position="271"/>
        <end position="294"/>
    </location>
</feature>
<evidence type="ECO:0000259" key="7">
    <source>
        <dbReference type="PROSITE" id="PS50850"/>
    </source>
</evidence>
<keyword evidence="4 6" id="KW-1133">Transmembrane helix</keyword>
<gene>
    <name evidence="8" type="ORF">KTT_22830</name>
</gene>
<keyword evidence="5 6" id="KW-0472">Membrane</keyword>
<dbReference type="GO" id="GO:0005886">
    <property type="term" value="C:plasma membrane"/>
    <property type="evidence" value="ECO:0007669"/>
    <property type="project" value="UniProtKB-SubCell"/>
</dbReference>
<keyword evidence="2" id="KW-1003">Cell membrane</keyword>
<dbReference type="InterPro" id="IPR020846">
    <property type="entry name" value="MFS_dom"/>
</dbReference>
<protein>
    <submittedName>
        <fullName evidence="8">MFS transporter</fullName>
    </submittedName>
</protein>
<dbReference type="PANTHER" id="PTHR23513">
    <property type="entry name" value="INTEGRAL MEMBRANE EFFLUX PROTEIN-RELATED"/>
    <property type="match status" value="1"/>
</dbReference>
<evidence type="ECO:0000256" key="4">
    <source>
        <dbReference type="ARBA" id="ARBA00022989"/>
    </source>
</evidence>
<dbReference type="EMBL" id="BIFR01000001">
    <property type="protein sequence ID" value="GCE12424.1"/>
    <property type="molecule type" value="Genomic_DNA"/>
</dbReference>
<evidence type="ECO:0000313" key="9">
    <source>
        <dbReference type="Proteomes" id="UP000287352"/>
    </source>
</evidence>
<feature type="transmembrane region" description="Helical" evidence="6">
    <location>
        <begin position="12"/>
        <end position="31"/>
    </location>
</feature>
<feature type="transmembrane region" description="Helical" evidence="6">
    <location>
        <begin position="367"/>
        <end position="389"/>
    </location>
</feature>
<dbReference type="RefSeq" id="WP_126580050.1">
    <property type="nucleotide sequence ID" value="NZ_BIFR01000001.1"/>
</dbReference>
<evidence type="ECO:0000256" key="6">
    <source>
        <dbReference type="SAM" id="Phobius"/>
    </source>
</evidence>
<accession>A0A401ZZZ0</accession>